<protein>
    <recommendedName>
        <fullName evidence="1">Ubiquitin-like domain-containing protein</fullName>
    </recommendedName>
</protein>
<accession>A0A6B2LUP6</accession>
<proteinExistence type="predicted"/>
<evidence type="ECO:0000313" key="2">
    <source>
        <dbReference type="EMBL" id="NDV40667.1"/>
    </source>
</evidence>
<dbReference type="Pfam" id="PF11976">
    <property type="entry name" value="Rad60-SLD"/>
    <property type="match status" value="1"/>
</dbReference>
<dbReference type="SUPFAM" id="SSF54236">
    <property type="entry name" value="Ubiquitin-like"/>
    <property type="match status" value="1"/>
</dbReference>
<feature type="domain" description="Ubiquitin-like" evidence="1">
    <location>
        <begin position="1"/>
        <end position="51"/>
    </location>
</feature>
<evidence type="ECO:0000259" key="1">
    <source>
        <dbReference type="PROSITE" id="PS50053"/>
    </source>
</evidence>
<dbReference type="AlphaFoldDB" id="A0A6B2LUP6"/>
<organism evidence="2">
    <name type="scientific">Arcella intermedia</name>
    <dbReference type="NCBI Taxonomy" id="1963864"/>
    <lineage>
        <taxon>Eukaryota</taxon>
        <taxon>Amoebozoa</taxon>
        <taxon>Tubulinea</taxon>
        <taxon>Elardia</taxon>
        <taxon>Arcellinida</taxon>
        <taxon>Sphaerothecina</taxon>
        <taxon>Arcellidae</taxon>
        <taxon>Arcella</taxon>
    </lineage>
</organism>
<dbReference type="InterPro" id="IPR029071">
    <property type="entry name" value="Ubiquitin-like_domsf"/>
</dbReference>
<reference evidence="2" key="1">
    <citation type="journal article" date="2020" name="J. Eukaryot. Microbiol.">
        <title>De novo Sequencing, Assembly and Annotation of the Transcriptome for the Free-Living Testate Amoeba Arcella intermedia.</title>
        <authorList>
            <person name="Ribeiro G.M."/>
            <person name="Porfirio-Sousa A.L."/>
            <person name="Maurer-Alcala X.X."/>
            <person name="Katz L.A."/>
            <person name="Lahr D.J.G."/>
        </authorList>
    </citation>
    <scope>NUCLEOTIDE SEQUENCE</scope>
</reference>
<dbReference type="PROSITE" id="PS50053">
    <property type="entry name" value="UBIQUITIN_2"/>
    <property type="match status" value="1"/>
</dbReference>
<dbReference type="Gene3D" id="3.10.20.90">
    <property type="entry name" value="Phosphatidylinositol 3-kinase Catalytic Subunit, Chain A, domain 1"/>
    <property type="match status" value="1"/>
</dbReference>
<name>A0A6B2LUP6_9EUKA</name>
<dbReference type="InterPro" id="IPR000626">
    <property type="entry name" value="Ubiquitin-like_dom"/>
</dbReference>
<sequence>MLDAYAKEKGVSVASIRFFVEGKRLNGDKTLGQEGIQDQEQIDVGIEQIGGDNSFYFIK</sequence>
<dbReference type="InterPro" id="IPR022617">
    <property type="entry name" value="Rad60/SUMO-like_dom"/>
</dbReference>
<dbReference type="EMBL" id="GIBP01011698">
    <property type="protein sequence ID" value="NDV40667.1"/>
    <property type="molecule type" value="Transcribed_RNA"/>
</dbReference>